<name>A0A8H5AYK6_9AGAR</name>
<dbReference type="EMBL" id="JAACJJ010000056">
    <property type="protein sequence ID" value="KAF5313066.1"/>
    <property type="molecule type" value="Genomic_DNA"/>
</dbReference>
<dbReference type="AlphaFoldDB" id="A0A8H5AYK6"/>
<dbReference type="OrthoDB" id="2447803at2759"/>
<sequence length="299" mass="33393">MLEMPGEVDDLHVVFSVLSPLVKLRYASGVEFYGFCGLPGVMQWQRFNKYATIIRKLVYAPNSPRLPLKLLSQKAMVQISHTRTRLEVFPNLNTLVWRPHSSAADAELGSPTLNDGLLFMHSAVTDFTFSHLNGHVEPDANHFLRDIQLHMPNLTQLSRHTSQPVALLESGLCSLVKHLHAVTIMPLPAYYLTSRVAEALSVLPSLRVMVVGHGKPEDVYPEHPSLAFRPVLPPNSFKAMRNLSVKMHAADATKVLLTMTFPSDLRLFHVVFVTAVIPFDSQKLLEVSHKSIKPSAICH</sequence>
<evidence type="ECO:0000313" key="1">
    <source>
        <dbReference type="EMBL" id="KAF5313066.1"/>
    </source>
</evidence>
<gene>
    <name evidence="1" type="ORF">D9619_003845</name>
</gene>
<organism evidence="1 2">
    <name type="scientific">Psilocybe cf. subviscida</name>
    <dbReference type="NCBI Taxonomy" id="2480587"/>
    <lineage>
        <taxon>Eukaryota</taxon>
        <taxon>Fungi</taxon>
        <taxon>Dikarya</taxon>
        <taxon>Basidiomycota</taxon>
        <taxon>Agaricomycotina</taxon>
        <taxon>Agaricomycetes</taxon>
        <taxon>Agaricomycetidae</taxon>
        <taxon>Agaricales</taxon>
        <taxon>Agaricineae</taxon>
        <taxon>Strophariaceae</taxon>
        <taxon>Psilocybe</taxon>
    </lineage>
</organism>
<evidence type="ECO:0000313" key="2">
    <source>
        <dbReference type="Proteomes" id="UP000567179"/>
    </source>
</evidence>
<comment type="caution">
    <text evidence="1">The sequence shown here is derived from an EMBL/GenBank/DDBJ whole genome shotgun (WGS) entry which is preliminary data.</text>
</comment>
<protein>
    <submittedName>
        <fullName evidence="1">Uncharacterized protein</fullName>
    </submittedName>
</protein>
<keyword evidence="2" id="KW-1185">Reference proteome</keyword>
<reference evidence="1 2" key="1">
    <citation type="journal article" date="2020" name="ISME J.">
        <title>Uncovering the hidden diversity of litter-decomposition mechanisms in mushroom-forming fungi.</title>
        <authorList>
            <person name="Floudas D."/>
            <person name="Bentzer J."/>
            <person name="Ahren D."/>
            <person name="Johansson T."/>
            <person name="Persson P."/>
            <person name="Tunlid A."/>
        </authorList>
    </citation>
    <scope>NUCLEOTIDE SEQUENCE [LARGE SCALE GENOMIC DNA]</scope>
    <source>
        <strain evidence="1 2">CBS 101986</strain>
    </source>
</reference>
<dbReference type="Proteomes" id="UP000567179">
    <property type="component" value="Unassembled WGS sequence"/>
</dbReference>
<accession>A0A8H5AYK6</accession>
<proteinExistence type="predicted"/>